<keyword evidence="2" id="KW-0812">Transmembrane</keyword>
<dbReference type="PANTHER" id="PTHR10361">
    <property type="entry name" value="SODIUM-BILE ACID COTRANSPORTER"/>
    <property type="match status" value="1"/>
</dbReference>
<name>A0AAN9LFZ9_PHACN</name>
<feature type="transmembrane region" description="Helical" evidence="2">
    <location>
        <begin position="129"/>
        <end position="147"/>
    </location>
</feature>
<dbReference type="PANTHER" id="PTHR10361:SF28">
    <property type="entry name" value="P3 PROTEIN-RELATED"/>
    <property type="match status" value="1"/>
</dbReference>
<keyword evidence="2" id="KW-0472">Membrane</keyword>
<reference evidence="3 4" key="1">
    <citation type="submission" date="2024-01" db="EMBL/GenBank/DDBJ databases">
        <title>The genomes of 5 underutilized Papilionoideae crops provide insights into root nodulation and disease resistanc.</title>
        <authorList>
            <person name="Jiang F."/>
        </authorList>
    </citation>
    <scope>NUCLEOTIDE SEQUENCE [LARGE SCALE GENOMIC DNA]</scope>
    <source>
        <strain evidence="3">JINMINGXINNONG_FW02</strain>
        <tissue evidence="3">Leaves</tissue>
    </source>
</reference>
<evidence type="ECO:0000313" key="3">
    <source>
        <dbReference type="EMBL" id="KAK7335204.1"/>
    </source>
</evidence>
<dbReference type="InterPro" id="IPR004710">
    <property type="entry name" value="Bilac:Na_transpt"/>
</dbReference>
<dbReference type="EMBL" id="JAYMYR010000010">
    <property type="protein sequence ID" value="KAK7335204.1"/>
    <property type="molecule type" value="Genomic_DNA"/>
</dbReference>
<comment type="subcellular location">
    <subcellularLocation>
        <location evidence="1">Membrane</location>
        <topology evidence="1">Multi-pass membrane protein</topology>
    </subcellularLocation>
</comment>
<accession>A0AAN9LFZ9</accession>
<protein>
    <submittedName>
        <fullName evidence="3">Uncharacterized protein</fullName>
    </submittedName>
</protein>
<dbReference type="InterPro" id="IPR038770">
    <property type="entry name" value="Na+/solute_symporter_sf"/>
</dbReference>
<keyword evidence="2" id="KW-1133">Transmembrane helix</keyword>
<feature type="transmembrane region" description="Helical" evidence="2">
    <location>
        <begin position="91"/>
        <end position="109"/>
    </location>
</feature>
<dbReference type="Gene3D" id="1.20.1530.20">
    <property type="match status" value="1"/>
</dbReference>
<organism evidence="3 4">
    <name type="scientific">Phaseolus coccineus</name>
    <name type="common">Scarlet runner bean</name>
    <name type="synonym">Phaseolus multiflorus</name>
    <dbReference type="NCBI Taxonomy" id="3886"/>
    <lineage>
        <taxon>Eukaryota</taxon>
        <taxon>Viridiplantae</taxon>
        <taxon>Streptophyta</taxon>
        <taxon>Embryophyta</taxon>
        <taxon>Tracheophyta</taxon>
        <taxon>Spermatophyta</taxon>
        <taxon>Magnoliopsida</taxon>
        <taxon>eudicotyledons</taxon>
        <taxon>Gunneridae</taxon>
        <taxon>Pentapetalae</taxon>
        <taxon>rosids</taxon>
        <taxon>fabids</taxon>
        <taxon>Fabales</taxon>
        <taxon>Fabaceae</taxon>
        <taxon>Papilionoideae</taxon>
        <taxon>50 kb inversion clade</taxon>
        <taxon>NPAAA clade</taxon>
        <taxon>indigoferoid/millettioid clade</taxon>
        <taxon>Phaseoleae</taxon>
        <taxon>Phaseolus</taxon>
    </lineage>
</organism>
<dbReference type="AlphaFoldDB" id="A0AAN9LFZ9"/>
<comment type="caution">
    <text evidence="3">The sequence shown here is derived from an EMBL/GenBank/DDBJ whole genome shotgun (WGS) entry which is preliminary data.</text>
</comment>
<evidence type="ECO:0000256" key="1">
    <source>
        <dbReference type="ARBA" id="ARBA00004141"/>
    </source>
</evidence>
<evidence type="ECO:0000256" key="2">
    <source>
        <dbReference type="SAM" id="Phobius"/>
    </source>
</evidence>
<gene>
    <name evidence="3" type="ORF">VNO80_26980</name>
</gene>
<proteinExistence type="predicted"/>
<keyword evidence="4" id="KW-1185">Reference proteome</keyword>
<sequence length="171" mass="18583">MQGSVAWPPHLNGVPQPLLNLCTSRISSFRVGPLKCGNSSNGYNGNECRGLQEWIDQVGEALSTAFPLWVTIGCVLGLFRPSYVSWVSPKLNIFGLTIIMLGMGMTPTLDDLRGALSMPKEVLSGFVLQYSALLLILLHILLGILALRTAVPINAFNGFDELGNLITYLFC</sequence>
<evidence type="ECO:0000313" key="4">
    <source>
        <dbReference type="Proteomes" id="UP001374584"/>
    </source>
</evidence>
<dbReference type="GO" id="GO:0016020">
    <property type="term" value="C:membrane"/>
    <property type="evidence" value="ECO:0007669"/>
    <property type="project" value="UniProtKB-SubCell"/>
</dbReference>
<feature type="transmembrane region" description="Helical" evidence="2">
    <location>
        <begin position="61"/>
        <end position="79"/>
    </location>
</feature>
<dbReference type="Proteomes" id="UP001374584">
    <property type="component" value="Unassembled WGS sequence"/>
</dbReference>